<gene>
    <name evidence="2" type="ORF">Ahy_A03g012630</name>
</gene>
<organism evidence="2 3">
    <name type="scientific">Arachis hypogaea</name>
    <name type="common">Peanut</name>
    <dbReference type="NCBI Taxonomy" id="3818"/>
    <lineage>
        <taxon>Eukaryota</taxon>
        <taxon>Viridiplantae</taxon>
        <taxon>Streptophyta</taxon>
        <taxon>Embryophyta</taxon>
        <taxon>Tracheophyta</taxon>
        <taxon>Spermatophyta</taxon>
        <taxon>Magnoliopsida</taxon>
        <taxon>eudicotyledons</taxon>
        <taxon>Gunneridae</taxon>
        <taxon>Pentapetalae</taxon>
        <taxon>rosids</taxon>
        <taxon>fabids</taxon>
        <taxon>Fabales</taxon>
        <taxon>Fabaceae</taxon>
        <taxon>Papilionoideae</taxon>
        <taxon>50 kb inversion clade</taxon>
        <taxon>dalbergioids sensu lato</taxon>
        <taxon>Dalbergieae</taxon>
        <taxon>Pterocarpus clade</taxon>
        <taxon>Arachis</taxon>
    </lineage>
</organism>
<dbReference type="Proteomes" id="UP000289738">
    <property type="component" value="Chromosome A03"/>
</dbReference>
<dbReference type="AlphaFoldDB" id="A0A445DTV8"/>
<feature type="transmembrane region" description="Helical" evidence="1">
    <location>
        <begin position="590"/>
        <end position="612"/>
    </location>
</feature>
<accession>A0A445DTV8</accession>
<feature type="transmembrane region" description="Helical" evidence="1">
    <location>
        <begin position="466"/>
        <end position="488"/>
    </location>
</feature>
<name>A0A445DTV8_ARAHY</name>
<keyword evidence="1" id="KW-0472">Membrane</keyword>
<evidence type="ECO:0000256" key="1">
    <source>
        <dbReference type="SAM" id="Phobius"/>
    </source>
</evidence>
<keyword evidence="3" id="KW-1185">Reference proteome</keyword>
<keyword evidence="1" id="KW-0812">Transmembrane</keyword>
<dbReference type="EMBL" id="SDMP01000003">
    <property type="protein sequence ID" value="RYR66603.1"/>
    <property type="molecule type" value="Genomic_DNA"/>
</dbReference>
<comment type="caution">
    <text evidence="2">The sequence shown here is derived from an EMBL/GenBank/DDBJ whole genome shotgun (WGS) entry which is preliminary data.</text>
</comment>
<evidence type="ECO:0000313" key="3">
    <source>
        <dbReference type="Proteomes" id="UP000289738"/>
    </source>
</evidence>
<protein>
    <submittedName>
        <fullName evidence="2">Uncharacterized protein</fullName>
    </submittedName>
</protein>
<keyword evidence="1" id="KW-1133">Transmembrane helix</keyword>
<reference evidence="2 3" key="1">
    <citation type="submission" date="2019-01" db="EMBL/GenBank/DDBJ databases">
        <title>Sequencing of cultivated peanut Arachis hypogaea provides insights into genome evolution and oil improvement.</title>
        <authorList>
            <person name="Chen X."/>
        </authorList>
    </citation>
    <scope>NUCLEOTIDE SEQUENCE [LARGE SCALE GENOMIC DNA]</scope>
    <source>
        <strain evidence="3">cv. Fuhuasheng</strain>
        <tissue evidence="2">Leaves</tissue>
    </source>
</reference>
<sequence length="719" mass="83238">MRTYFQNRQLFAHKLKFSKKLIYIYVVNLNQRTDVHILPESSSNPQYEFNFMSFDTLNTLGFDYTNLVGKITEQMYMSNGGKGQYTMLLDILLELGVRLLLKKMASEGKINASVKKALVSRSVNLLRDGISYQIRYFGVGVNVESSSNPQYGFNFVIFDTLNTPGLDYTYLDDVIEYLDRIGSEMTLEKDGKSTNFDTLNTPGFDYTYLGEKIHTSVDKALVSRSINLLRDRISYQIRYFGIGLNVGNFKITYHEFVVKLNQHTDGEKVYASVKKTLLSCSVNFLRDGLSYNIRYFGVGLNVGNFKTAYHEYVMLLDILLELRVRRLLKKMANLRRKIHASVKKALVSRSVNLLRDGISYQIRYFGIGFNVESSSIPRYGFNFVSFDTLNTLGFDYTYLVILDVIGYLARIESEMTLEKDGKEKKYTPRLRKLFYLDPYFGDALNVGNFKTTYNEYMKKNNSLINLFFLLIISIMFLDILLELGLLLFNFKLFAHKLKFSKKLIYIYVVNLNQRTDVHILPELSSNPRYGFNFIIFDILNTLGFDYTNLVGKITEQMYMSNGEYVVKLHQSTNVHILPESSSNPQYGFNFYNSLINLFILLIILVMLLNILIELGKKKIHALVKKVLVSRSVNLLRDGISYKIRYFGIGFNLGNFKTTYHNFPQYGFNFVSFDTLNTLGFDYTYLVDVIEYLVGIGSERTLEEYGKSTKLFYLEKNLLK</sequence>
<proteinExistence type="predicted"/>
<evidence type="ECO:0000313" key="2">
    <source>
        <dbReference type="EMBL" id="RYR66603.1"/>
    </source>
</evidence>